<reference evidence="6" key="1">
    <citation type="submission" date="2018-04" db="EMBL/GenBank/DDBJ databases">
        <title>Transcriptome assembly of Sipha flava.</title>
        <authorList>
            <person name="Scully E.D."/>
            <person name="Geib S.M."/>
            <person name="Palmer N.A."/>
            <person name="Koch K."/>
            <person name="Bradshaw J."/>
            <person name="Heng-Moss T."/>
            <person name="Sarath G."/>
        </authorList>
    </citation>
    <scope>NUCLEOTIDE SEQUENCE</scope>
</reference>
<dbReference type="InterPro" id="IPR055135">
    <property type="entry name" value="PRMT_dom"/>
</dbReference>
<evidence type="ECO:0000313" key="7">
    <source>
        <dbReference type="Proteomes" id="UP000694846"/>
    </source>
</evidence>
<dbReference type="EMBL" id="GGMS01007704">
    <property type="protein sequence ID" value="MBY76907.1"/>
    <property type="molecule type" value="Transcribed_RNA"/>
</dbReference>
<dbReference type="Gene3D" id="2.70.160.11">
    <property type="entry name" value="Hnrnp arginine n-methyltransferase1"/>
    <property type="match status" value="1"/>
</dbReference>
<organism evidence="6">
    <name type="scientific">Sipha flava</name>
    <name type="common">yellow sugarcane aphid</name>
    <dbReference type="NCBI Taxonomy" id="143950"/>
    <lineage>
        <taxon>Eukaryota</taxon>
        <taxon>Metazoa</taxon>
        <taxon>Ecdysozoa</taxon>
        <taxon>Arthropoda</taxon>
        <taxon>Hexapoda</taxon>
        <taxon>Insecta</taxon>
        <taxon>Pterygota</taxon>
        <taxon>Neoptera</taxon>
        <taxon>Paraneoptera</taxon>
        <taxon>Hemiptera</taxon>
        <taxon>Sternorrhyncha</taxon>
        <taxon>Aphidomorpha</taxon>
        <taxon>Aphidoidea</taxon>
        <taxon>Aphididae</taxon>
        <taxon>Sipha</taxon>
    </lineage>
</organism>
<evidence type="ECO:0000259" key="5">
    <source>
        <dbReference type="Pfam" id="PF22528"/>
    </source>
</evidence>
<feature type="compositionally biased region" description="Low complexity" evidence="4">
    <location>
        <begin position="20"/>
        <end position="32"/>
    </location>
</feature>
<dbReference type="Pfam" id="PF22528">
    <property type="entry name" value="PRMT_C"/>
    <property type="match status" value="1"/>
</dbReference>
<feature type="compositionally biased region" description="Polar residues" evidence="4">
    <location>
        <begin position="66"/>
        <end position="83"/>
    </location>
</feature>
<evidence type="ECO:0000256" key="4">
    <source>
        <dbReference type="SAM" id="MobiDB-lite"/>
    </source>
</evidence>
<sequence length="644" mass="73758">MQLNDENKRNVRLGLQTNVTTDDAASTPAAASQNAILNGGEYSEKGRGDGQKSNHSNYFKRPPVDQCSSSFGSSKQHAATRFQSGPGPHDRQKRYPSSGRHYNQIVRWLNQTTKNVSTPNSQLKYGEKSCKYFKMDKNDPQHTTTFASGSRIDVSKINHQIVCQSKDSNECTNAIFGSNTENQYKSDKQNLDHNSDLCETSGNLEKLHLMTAADFDRDRYARYGVHESEIKDYVRTITYLNSIEYCANKFIKNKVVLVIRGGIGFLPLLCARNGCAKKVIVLEESACIEYARQIVKDNNYCHKITLIQSSVQNLKELPHGLTQVDVIVSDFMGDCIISQGDQMEQVIEARNRFLSPNGIMIPKSVSLYGQLSDQRRAYENRRIRKLKTKEKKKNTNYPKFSKKKLESEEEDCDTDSSSDSTWCSWWKDVYGFDMRSKPDTWIDQFPGDENCSGSNKEWCVMPEPLIAFFDPCRVVSNACLMVEFNMLSCTIAEVRHVEKRNLKFECITPFTSANGGDYAHMLELFMIVDFPNGQELSSKDSEEIGFSTSCFSPCTRYRQTGLLLRDQLLVEEGDVFILNEFHMWRGPQKRQDNKLPGVNFKNKNSFQRSETEENLKLRLRYTFVNKYLKAVDRRCVYTLKKQLF</sequence>
<evidence type="ECO:0000256" key="2">
    <source>
        <dbReference type="ARBA" id="ARBA00022679"/>
    </source>
</evidence>
<feature type="region of interest" description="Disordered" evidence="4">
    <location>
        <begin position="1"/>
        <end position="97"/>
    </location>
</feature>
<accession>A0A2S2QGN9</accession>
<proteinExistence type="predicted"/>
<dbReference type="InterPro" id="IPR029063">
    <property type="entry name" value="SAM-dependent_MTases_sf"/>
</dbReference>
<keyword evidence="2 6" id="KW-0808">Transferase</keyword>
<protein>
    <submittedName>
        <fullName evidence="6">Protein arginine N-methyltransferase 1-A</fullName>
    </submittedName>
    <submittedName>
        <fullName evidence="8">Uncharacterized protein LOC112682491</fullName>
    </submittedName>
</protein>
<dbReference type="GO" id="GO:0035241">
    <property type="term" value="F:protein-arginine omega-N monomethyltransferase activity"/>
    <property type="evidence" value="ECO:0007669"/>
    <property type="project" value="TreeGrafter"/>
</dbReference>
<dbReference type="PANTHER" id="PTHR11006">
    <property type="entry name" value="PROTEIN ARGININE N-METHYLTRANSFERASE"/>
    <property type="match status" value="1"/>
</dbReference>
<evidence type="ECO:0000256" key="3">
    <source>
        <dbReference type="ARBA" id="ARBA00022691"/>
    </source>
</evidence>
<dbReference type="OrthoDB" id="6626001at2759"/>
<evidence type="ECO:0000313" key="6">
    <source>
        <dbReference type="EMBL" id="MBY76907.1"/>
    </source>
</evidence>
<evidence type="ECO:0000256" key="1">
    <source>
        <dbReference type="ARBA" id="ARBA00022603"/>
    </source>
</evidence>
<dbReference type="InterPro" id="IPR025799">
    <property type="entry name" value="Arg_MeTrfase"/>
</dbReference>
<dbReference type="GO" id="GO:0035242">
    <property type="term" value="F:protein-arginine omega-N asymmetric methyltransferase activity"/>
    <property type="evidence" value="ECO:0007669"/>
    <property type="project" value="TreeGrafter"/>
</dbReference>
<feature type="domain" description="Protein arginine N-methyltransferase" evidence="5">
    <location>
        <begin position="423"/>
        <end position="577"/>
    </location>
</feature>
<reference evidence="8" key="2">
    <citation type="submission" date="2025-04" db="UniProtKB">
        <authorList>
            <consortium name="RefSeq"/>
        </authorList>
    </citation>
    <scope>IDENTIFICATION</scope>
    <source>
        <tissue evidence="8">Whole body</tissue>
    </source>
</reference>
<dbReference type="GO" id="GO:0032259">
    <property type="term" value="P:methylation"/>
    <property type="evidence" value="ECO:0007669"/>
    <property type="project" value="UniProtKB-KW"/>
</dbReference>
<dbReference type="GO" id="GO:0042054">
    <property type="term" value="F:histone methyltransferase activity"/>
    <property type="evidence" value="ECO:0007669"/>
    <property type="project" value="TreeGrafter"/>
</dbReference>
<dbReference type="AlphaFoldDB" id="A0A2S2QGN9"/>
<feature type="compositionally biased region" description="Basic and acidic residues" evidence="4">
    <location>
        <begin position="42"/>
        <end position="52"/>
    </location>
</feature>
<dbReference type="SUPFAM" id="SSF53335">
    <property type="entry name" value="S-adenosyl-L-methionine-dependent methyltransferases"/>
    <property type="match status" value="1"/>
</dbReference>
<dbReference type="PANTHER" id="PTHR11006:SF124">
    <property type="entry name" value="ARGININE METHYLTRANSFERASE 1-RELATED"/>
    <property type="match status" value="1"/>
</dbReference>
<dbReference type="Gene3D" id="3.40.50.150">
    <property type="entry name" value="Vaccinia Virus protein VP39"/>
    <property type="match status" value="1"/>
</dbReference>
<keyword evidence="1 6" id="KW-0489">Methyltransferase</keyword>
<dbReference type="Proteomes" id="UP000694846">
    <property type="component" value="Unplaced"/>
</dbReference>
<evidence type="ECO:0000313" key="8">
    <source>
        <dbReference type="RefSeq" id="XP_025408893.1"/>
    </source>
</evidence>
<dbReference type="GO" id="GO:0005634">
    <property type="term" value="C:nucleus"/>
    <property type="evidence" value="ECO:0007669"/>
    <property type="project" value="TreeGrafter"/>
</dbReference>
<dbReference type="RefSeq" id="XP_025408893.1">
    <property type="nucleotide sequence ID" value="XM_025553108.1"/>
</dbReference>
<name>A0A2S2QGN9_9HEMI</name>
<gene>
    <name evidence="6" type="primary">prmt1-a</name>
    <name evidence="8" type="synonym">LOC112682491</name>
    <name evidence="6" type="ORF">g.2890</name>
</gene>
<keyword evidence="3" id="KW-0949">S-adenosyl-L-methionine</keyword>
<keyword evidence="7" id="KW-1185">Reference proteome</keyword>